<evidence type="ECO:0000256" key="6">
    <source>
        <dbReference type="ARBA" id="ARBA00023303"/>
    </source>
</evidence>
<dbReference type="STRING" id="1451189.CFAL_10460"/>
<dbReference type="GO" id="GO:0062054">
    <property type="term" value="F:fluoride channel activity"/>
    <property type="evidence" value="ECO:0007669"/>
    <property type="project" value="UniProtKB-UniRule"/>
</dbReference>
<protein>
    <recommendedName>
        <fullName evidence="10">Fluoride-specific ion channel FluC</fullName>
    </recommendedName>
</protein>
<accession>A0A418Q4T3</accession>
<dbReference type="EMBL" id="QXJK01000016">
    <property type="protein sequence ID" value="RIX33406.1"/>
    <property type="molecule type" value="Genomic_DNA"/>
</dbReference>
<evidence type="ECO:0000256" key="8">
    <source>
        <dbReference type="ARBA" id="ARBA00035585"/>
    </source>
</evidence>
<dbReference type="Pfam" id="PF02537">
    <property type="entry name" value="CRCB"/>
    <property type="match status" value="1"/>
</dbReference>
<feature type="region of interest" description="Disordered" evidence="11">
    <location>
        <begin position="143"/>
        <end position="166"/>
    </location>
</feature>
<organism evidence="12 13">
    <name type="scientific">Corynebacterium falsenii</name>
    <dbReference type="NCBI Taxonomy" id="108486"/>
    <lineage>
        <taxon>Bacteria</taxon>
        <taxon>Bacillati</taxon>
        <taxon>Actinomycetota</taxon>
        <taxon>Actinomycetes</taxon>
        <taxon>Mycobacteriales</taxon>
        <taxon>Corynebacteriaceae</taxon>
        <taxon>Corynebacterium</taxon>
    </lineage>
</organism>
<keyword evidence="10" id="KW-0813">Transport</keyword>
<evidence type="ECO:0000256" key="9">
    <source>
        <dbReference type="ARBA" id="ARBA00049940"/>
    </source>
</evidence>
<dbReference type="GO" id="GO:0005886">
    <property type="term" value="C:plasma membrane"/>
    <property type="evidence" value="ECO:0007669"/>
    <property type="project" value="UniProtKB-SubCell"/>
</dbReference>
<name>A0A418Q4T3_9CORY</name>
<keyword evidence="2 10" id="KW-1003">Cell membrane</keyword>
<gene>
    <name evidence="10" type="primary">fluC</name>
    <name evidence="10" type="synonym">crcB</name>
    <name evidence="12" type="ORF">D3M95_10660</name>
</gene>
<evidence type="ECO:0000313" key="13">
    <source>
        <dbReference type="Proteomes" id="UP000285278"/>
    </source>
</evidence>
<dbReference type="AlphaFoldDB" id="A0A418Q4T3"/>
<feature type="binding site" evidence="10">
    <location>
        <position position="88"/>
    </location>
    <ligand>
        <name>Na(+)</name>
        <dbReference type="ChEBI" id="CHEBI:29101"/>
        <note>structural</note>
    </ligand>
</feature>
<keyword evidence="5 10" id="KW-0472">Membrane</keyword>
<keyword evidence="10" id="KW-0915">Sodium</keyword>
<feature type="transmembrane region" description="Helical" evidence="10">
    <location>
        <begin position="24"/>
        <end position="44"/>
    </location>
</feature>
<dbReference type="OrthoDB" id="5148600at2"/>
<evidence type="ECO:0000313" key="12">
    <source>
        <dbReference type="EMBL" id="RIX33406.1"/>
    </source>
</evidence>
<reference evidence="12 13" key="1">
    <citation type="submission" date="2018-09" db="EMBL/GenBank/DDBJ databases">
        <title>Optimization and identification of Corynebacterium falsenii FN1-14 from fish paste.</title>
        <authorList>
            <person name="Daroonpunt R."/>
            <person name="Tanasupawat S."/>
        </authorList>
    </citation>
    <scope>NUCLEOTIDE SEQUENCE [LARGE SCALE GENOMIC DNA]</scope>
    <source>
        <strain evidence="12 13">FN1-14</strain>
    </source>
</reference>
<comment type="catalytic activity">
    <reaction evidence="8">
        <text>fluoride(in) = fluoride(out)</text>
        <dbReference type="Rhea" id="RHEA:76159"/>
        <dbReference type="ChEBI" id="CHEBI:17051"/>
    </reaction>
    <physiologicalReaction direction="left-to-right" evidence="8">
        <dbReference type="Rhea" id="RHEA:76160"/>
    </physiologicalReaction>
</comment>
<dbReference type="GO" id="GO:0046872">
    <property type="term" value="F:metal ion binding"/>
    <property type="evidence" value="ECO:0007669"/>
    <property type="project" value="UniProtKB-KW"/>
</dbReference>
<evidence type="ECO:0000256" key="5">
    <source>
        <dbReference type="ARBA" id="ARBA00023136"/>
    </source>
</evidence>
<evidence type="ECO:0000256" key="2">
    <source>
        <dbReference type="ARBA" id="ARBA00022475"/>
    </source>
</evidence>
<evidence type="ECO:0000256" key="3">
    <source>
        <dbReference type="ARBA" id="ARBA00022692"/>
    </source>
</evidence>
<dbReference type="RefSeq" id="WP_119665316.1">
    <property type="nucleotide sequence ID" value="NZ_DYWY01000061.1"/>
</dbReference>
<evidence type="ECO:0000256" key="7">
    <source>
        <dbReference type="ARBA" id="ARBA00035120"/>
    </source>
</evidence>
<comment type="subcellular location">
    <subcellularLocation>
        <location evidence="1 10">Cell membrane</location>
        <topology evidence="1 10">Multi-pass membrane protein</topology>
    </subcellularLocation>
</comment>
<keyword evidence="10" id="KW-0479">Metal-binding</keyword>
<keyword evidence="3 10" id="KW-0812">Transmembrane</keyword>
<dbReference type="HAMAP" id="MF_00454">
    <property type="entry name" value="FluC"/>
    <property type="match status" value="1"/>
</dbReference>
<comment type="similarity">
    <text evidence="7 10">Belongs to the fluoride channel Fluc/FEX (TC 1.A.43) family.</text>
</comment>
<proteinExistence type="inferred from homology"/>
<evidence type="ECO:0000256" key="1">
    <source>
        <dbReference type="ARBA" id="ARBA00004651"/>
    </source>
</evidence>
<keyword evidence="4 10" id="KW-1133">Transmembrane helix</keyword>
<evidence type="ECO:0000256" key="10">
    <source>
        <dbReference type="HAMAP-Rule" id="MF_00454"/>
    </source>
</evidence>
<dbReference type="GO" id="GO:0140114">
    <property type="term" value="P:cellular detoxification of fluoride"/>
    <property type="evidence" value="ECO:0007669"/>
    <property type="project" value="UniProtKB-UniRule"/>
</dbReference>
<comment type="activity regulation">
    <text evidence="10">Na(+) is not transported, but it plays an essential structural role and its presence is essential for fluoride channel function.</text>
</comment>
<feature type="compositionally biased region" description="Low complexity" evidence="11">
    <location>
        <begin position="155"/>
        <end position="166"/>
    </location>
</feature>
<keyword evidence="13" id="KW-1185">Reference proteome</keyword>
<keyword evidence="6 10" id="KW-0407">Ion channel</keyword>
<comment type="caution">
    <text evidence="12">The sequence shown here is derived from an EMBL/GenBank/DDBJ whole genome shotgun (WGS) entry which is preliminary data.</text>
</comment>
<feature type="transmembrane region" description="Helical" evidence="10">
    <location>
        <begin position="50"/>
        <end position="69"/>
    </location>
</feature>
<keyword evidence="10" id="KW-0406">Ion transport</keyword>
<feature type="transmembrane region" description="Helical" evidence="10">
    <location>
        <begin position="81"/>
        <end position="101"/>
    </location>
</feature>
<sequence length="166" mass="16910">MAPSQASSAASARAITPPPVHRNVPALIAVAIGALVGSILRTVATEVWGTNTGVMVCNIVGCLVLGALTPVMASTSHWRRLVCTGLLGTLTTYSSLVVLTLDKSAGWGYLLGTLVGGLSAAVVGLVAGFEIVRARAIHEDKRNEVNRGGEDSADSADSADSTGEGR</sequence>
<feature type="binding site" evidence="10">
    <location>
        <position position="91"/>
    </location>
    <ligand>
        <name>Na(+)</name>
        <dbReference type="ChEBI" id="CHEBI:29101"/>
        <note>structural</note>
    </ligand>
</feature>
<evidence type="ECO:0000256" key="11">
    <source>
        <dbReference type="SAM" id="MobiDB-lite"/>
    </source>
</evidence>
<feature type="transmembrane region" description="Helical" evidence="10">
    <location>
        <begin position="107"/>
        <end position="132"/>
    </location>
</feature>
<dbReference type="InterPro" id="IPR003691">
    <property type="entry name" value="FluC"/>
</dbReference>
<evidence type="ECO:0000256" key="4">
    <source>
        <dbReference type="ARBA" id="ARBA00022989"/>
    </source>
</evidence>
<dbReference type="Proteomes" id="UP000285278">
    <property type="component" value="Unassembled WGS sequence"/>
</dbReference>
<comment type="function">
    <text evidence="9 10">Fluoride-specific ion channel. Important for reducing fluoride concentration in the cell, thus reducing its toxicity.</text>
</comment>